<dbReference type="EMBL" id="UOFA01000167">
    <property type="protein sequence ID" value="VAW45215.1"/>
    <property type="molecule type" value="Genomic_DNA"/>
</dbReference>
<dbReference type="InterPro" id="IPR050484">
    <property type="entry name" value="Transf_Hexapept/Carb_Anhydrase"/>
</dbReference>
<dbReference type="Gene3D" id="2.160.10.10">
    <property type="entry name" value="Hexapeptide repeat proteins"/>
    <property type="match status" value="1"/>
</dbReference>
<gene>
    <name evidence="1" type="ORF">MNBD_GAMMA02-1778</name>
</gene>
<dbReference type="PANTHER" id="PTHR13061:SF29">
    <property type="entry name" value="GAMMA CARBONIC ANHYDRASE-LIKE 1, MITOCHONDRIAL-RELATED"/>
    <property type="match status" value="1"/>
</dbReference>
<protein>
    <submittedName>
        <fullName evidence="1">Phenylacetic acid degradation protein PaaY</fullName>
    </submittedName>
</protein>
<organism evidence="1">
    <name type="scientific">hydrothermal vent metagenome</name>
    <dbReference type="NCBI Taxonomy" id="652676"/>
    <lineage>
        <taxon>unclassified sequences</taxon>
        <taxon>metagenomes</taxon>
        <taxon>ecological metagenomes</taxon>
    </lineage>
</organism>
<dbReference type="CDD" id="cd04745">
    <property type="entry name" value="LbH_paaY_like"/>
    <property type="match status" value="1"/>
</dbReference>
<dbReference type="AlphaFoldDB" id="A0A3B0VNX7"/>
<sequence>MATRISNIYMSFYEIDGVQPVVDPSSFVHPTASVIGHVVIGKNCYIGPHASLRGDFGKIVLEDGVNFQDSCIAHCFPGGETRVRENGHISHGAVLHGCDIGENSMVGIQTVVMDNAKIGKECMIAALSYIKPNFEAPPRSIIAGSPAEIKKDVTDKQMGWKTEGTAIYQHLAQRCLETMRQCEALESEHDQCKDAQLNIKDFKPLK</sequence>
<dbReference type="SUPFAM" id="SSF51161">
    <property type="entry name" value="Trimeric LpxA-like enzymes"/>
    <property type="match status" value="1"/>
</dbReference>
<name>A0A3B0VNX7_9ZZZZ</name>
<proteinExistence type="predicted"/>
<dbReference type="InterPro" id="IPR011004">
    <property type="entry name" value="Trimer_LpxA-like_sf"/>
</dbReference>
<evidence type="ECO:0000313" key="1">
    <source>
        <dbReference type="EMBL" id="VAW45215.1"/>
    </source>
</evidence>
<dbReference type="Pfam" id="PF00132">
    <property type="entry name" value="Hexapep"/>
    <property type="match status" value="2"/>
</dbReference>
<dbReference type="InterPro" id="IPR001451">
    <property type="entry name" value="Hexapep"/>
</dbReference>
<reference evidence="1" key="1">
    <citation type="submission" date="2018-06" db="EMBL/GenBank/DDBJ databases">
        <authorList>
            <person name="Zhirakovskaya E."/>
        </authorList>
    </citation>
    <scope>NUCLEOTIDE SEQUENCE</scope>
</reference>
<accession>A0A3B0VNX7</accession>
<dbReference type="PANTHER" id="PTHR13061">
    <property type="entry name" value="DYNACTIN SUBUNIT P25"/>
    <property type="match status" value="1"/>
</dbReference>